<dbReference type="GO" id="GO:0005975">
    <property type="term" value="P:carbohydrate metabolic process"/>
    <property type="evidence" value="ECO:0007669"/>
    <property type="project" value="InterPro"/>
</dbReference>
<proteinExistence type="predicted"/>
<dbReference type="SUPFAM" id="SSF88713">
    <property type="entry name" value="Glycoside hydrolase/deacetylase"/>
    <property type="match status" value="1"/>
</dbReference>
<dbReference type="AlphaFoldDB" id="A0A832T192"/>
<dbReference type="InterPro" id="IPR011330">
    <property type="entry name" value="Glyco_hydro/deAcase_b/a-brl"/>
</dbReference>
<name>A0A832T192_9EURY</name>
<comment type="caution">
    <text evidence="1">The sequence shown here is derived from an EMBL/GenBank/DDBJ whole genome shotgun (WGS) entry which is preliminary data.</text>
</comment>
<organism evidence="1 2">
    <name type="scientific">Methanopyrus kandleri</name>
    <dbReference type="NCBI Taxonomy" id="2320"/>
    <lineage>
        <taxon>Archaea</taxon>
        <taxon>Methanobacteriati</taxon>
        <taxon>Methanobacteriota</taxon>
        <taxon>Methanomada group</taxon>
        <taxon>Methanopyri</taxon>
        <taxon>Methanopyrales</taxon>
        <taxon>Methanopyraceae</taxon>
        <taxon>Methanopyrus</taxon>
    </lineage>
</organism>
<protein>
    <submittedName>
        <fullName evidence="1">Uncharacterized protein</fullName>
    </submittedName>
</protein>
<evidence type="ECO:0000313" key="2">
    <source>
        <dbReference type="Proteomes" id="UP000619545"/>
    </source>
</evidence>
<gene>
    <name evidence="1" type="ORF">HA336_00775</name>
</gene>
<dbReference type="RefSeq" id="WP_011019484.1">
    <property type="nucleotide sequence ID" value="NZ_DUJS01000001.1"/>
</dbReference>
<accession>A0A832T192</accession>
<dbReference type="Proteomes" id="UP000619545">
    <property type="component" value="Unassembled WGS sequence"/>
</dbReference>
<dbReference type="EMBL" id="DUJS01000001">
    <property type="protein sequence ID" value="HII69750.1"/>
    <property type="molecule type" value="Genomic_DNA"/>
</dbReference>
<evidence type="ECO:0000313" key="1">
    <source>
        <dbReference type="EMBL" id="HII69750.1"/>
    </source>
</evidence>
<sequence>MYNDSDAYSEDQVKAYEDFLTWCEENGVKVAVFHYPECEFEAPGITAVIREHLGKSVEFVGSHGTAHSIAGLPPEIERLQIEYSWEFFKEQNLEPGLRKDVVSPSIEWVIDENFVHVCRELGIKWIVSGYRTWEFNPEKVVSWQGEDMDYLADVLIVKKLDIDGDVVYVCPVIDFGELVDDVEQDIGPYGLESLKGAFRRAVETLLNVGAIKGNNDGKADLVLWVLIHPWQLVEEMGSTGRTGLDLIEEFIRWVKSGSLDFTLYGVIPVHFELERPSECLELVREIAENPDAYGHPDVTISDLDWTSMVHASDLRTVEELEKKYPEIVKLWREGMDVLKSIAPRLQRLKRTELDPLVRDVVLRTVNEAQLSCMCESEGIIQYLEVWKAELELLRDYLDGSASLLTTSADDNHRVLVFQYSDGGIAAVFLDRNWWCPSPGVVRGKVTLDRADPTDLVVRGEFTSVGLSDITGGRIVVEDENGDVIAEVPFTLDELASGVTISLPKDRRADTVYVVLSGNVQGRLWDQFQIDLSLPIRYRERVSAARYP</sequence>
<reference evidence="1" key="1">
    <citation type="journal article" date="2020" name="bioRxiv">
        <title>A rank-normalized archaeal taxonomy based on genome phylogeny resolves widespread incomplete and uneven classifications.</title>
        <authorList>
            <person name="Rinke C."/>
            <person name="Chuvochina M."/>
            <person name="Mussig A.J."/>
            <person name="Chaumeil P.-A."/>
            <person name="Waite D.W."/>
            <person name="Whitman W.B."/>
            <person name="Parks D.H."/>
            <person name="Hugenholtz P."/>
        </authorList>
    </citation>
    <scope>NUCLEOTIDE SEQUENCE</scope>
    <source>
        <strain evidence="1">UBA8853</strain>
    </source>
</reference>
<dbReference type="GeneID" id="1477217"/>